<dbReference type="EMBL" id="CM008047">
    <property type="protein sequence ID" value="PVH64777.1"/>
    <property type="molecule type" value="Genomic_DNA"/>
</dbReference>
<accession>A0A2T8KRF8</accession>
<name>A0A2T8KRF8_9POAL</name>
<dbReference type="PANTHER" id="PTHR33165:SF72">
    <property type="entry name" value="F-BOX DOMAIN-CONTAINING PROTEIN"/>
    <property type="match status" value="1"/>
</dbReference>
<dbReference type="Proteomes" id="UP000243499">
    <property type="component" value="Chromosome 2"/>
</dbReference>
<evidence type="ECO:0000313" key="3">
    <source>
        <dbReference type="EMBL" id="PVH64777.1"/>
    </source>
</evidence>
<dbReference type="Gramene" id="PVH64777">
    <property type="protein sequence ID" value="PVH64777"/>
    <property type="gene ID" value="PAHAL_2G356200"/>
</dbReference>
<proteinExistence type="predicted"/>
<dbReference type="Pfam" id="PF03478">
    <property type="entry name" value="Beta-prop_KIB1-4"/>
    <property type="match status" value="1"/>
</dbReference>
<dbReference type="AlphaFoldDB" id="A0A2T8KRF8"/>
<sequence length="539" mass="61083">MADSGRKRQCGAFATSVACKRRAHGRDWTSLPSDITNVIAERLLAEDVVDYMSLRSVCAPWRASTASPRDPTLRDVRFRPRGWVALCDGDGVRPADACQVNFFHTSTSRRLRVRLPELHDHRIVGFTDGLLILLNKSTTAVRVLHPFTRVFLDLPPLAPVFHLLVKDIWSRAWMEAAVCWSCTSIAVVAWFPNVPVVVHAEPTRPRWCVIYRGLQLWTALPFQGRLFGIRKDTRQIIQLYPHLPYPVVACIPNSFGRPNMCDCYLVDFGGRMLLTVQHRIIDQCLEGWQPFAFAFFLVNVHQRELVPVDSLGDRAIFLNKDRCLCVSAKDLPSISGNSVYFSLHTTDPVAVHSLSKRTCERTSTFSLIHNFKERIRPSVRPFTLADHLLSYCHHVQWSKGFMFHEYFSIPASWKKMVRKLKAQDQEIQVPFMIREKTEGRLRSSDMKNSPPCSFFLSSTAASPSSNTPNRAPASGMPTLATNATPRKTNTWLHATCYKMFSYASSSPRTSARLLELGRTRTAGRSWTEAAESAQRKGRC</sequence>
<dbReference type="PANTHER" id="PTHR33165">
    <property type="entry name" value="F-BOX DOMAIN CONTAINING PROTEIN-LIKE-RELATED"/>
    <property type="match status" value="1"/>
</dbReference>
<dbReference type="PROSITE" id="PS51257">
    <property type="entry name" value="PROKAR_LIPOPROTEIN"/>
    <property type="match status" value="1"/>
</dbReference>
<organism evidence="3">
    <name type="scientific">Panicum hallii</name>
    <dbReference type="NCBI Taxonomy" id="206008"/>
    <lineage>
        <taxon>Eukaryota</taxon>
        <taxon>Viridiplantae</taxon>
        <taxon>Streptophyta</taxon>
        <taxon>Embryophyta</taxon>
        <taxon>Tracheophyta</taxon>
        <taxon>Spermatophyta</taxon>
        <taxon>Magnoliopsida</taxon>
        <taxon>Liliopsida</taxon>
        <taxon>Poales</taxon>
        <taxon>Poaceae</taxon>
        <taxon>PACMAD clade</taxon>
        <taxon>Panicoideae</taxon>
        <taxon>Panicodae</taxon>
        <taxon>Paniceae</taxon>
        <taxon>Panicinae</taxon>
        <taxon>Panicum</taxon>
        <taxon>Panicum sect. Panicum</taxon>
    </lineage>
</organism>
<feature type="region of interest" description="Disordered" evidence="1">
    <location>
        <begin position="459"/>
        <end position="482"/>
    </location>
</feature>
<evidence type="ECO:0000259" key="2">
    <source>
        <dbReference type="Pfam" id="PF03478"/>
    </source>
</evidence>
<protein>
    <recommendedName>
        <fullName evidence="2">KIB1-4 beta-propeller domain-containing protein</fullName>
    </recommendedName>
</protein>
<feature type="domain" description="KIB1-4 beta-propeller" evidence="2">
    <location>
        <begin position="103"/>
        <end position="347"/>
    </location>
</feature>
<dbReference type="InterPro" id="IPR005174">
    <property type="entry name" value="KIB1-4_b-propeller"/>
</dbReference>
<gene>
    <name evidence="3" type="ORF">PAHAL_2G356200</name>
</gene>
<reference evidence="3" key="1">
    <citation type="submission" date="2018-04" db="EMBL/GenBank/DDBJ databases">
        <title>WGS assembly of Panicum hallii.</title>
        <authorList>
            <person name="Lovell J."/>
            <person name="Jenkins J."/>
            <person name="Lowry D."/>
            <person name="Mamidi S."/>
            <person name="Sreedasyam A."/>
            <person name="Weng X."/>
            <person name="Barry K."/>
            <person name="Bonette J."/>
            <person name="Campitelli B."/>
            <person name="Daum C."/>
            <person name="Gordon S."/>
            <person name="Gould B."/>
            <person name="Lipzen A."/>
            <person name="Macqueen A."/>
            <person name="Palacio-Mejia J."/>
            <person name="Plott C."/>
            <person name="Shakirov E."/>
            <person name="Shu S."/>
            <person name="Yoshinaga Y."/>
            <person name="Zane M."/>
            <person name="Rokhsar D."/>
            <person name="Grimwood J."/>
            <person name="Schmutz J."/>
            <person name="Juenger T."/>
        </authorList>
    </citation>
    <scope>NUCLEOTIDE SEQUENCE [LARGE SCALE GENOMIC DNA]</scope>
    <source>
        <strain evidence="3">FIL2</strain>
    </source>
</reference>
<evidence type="ECO:0000256" key="1">
    <source>
        <dbReference type="SAM" id="MobiDB-lite"/>
    </source>
</evidence>
<feature type="compositionally biased region" description="Low complexity" evidence="1">
    <location>
        <begin position="459"/>
        <end position="469"/>
    </location>
</feature>